<dbReference type="AlphaFoldDB" id="A0A094YPT4"/>
<evidence type="ECO:0000313" key="8">
    <source>
        <dbReference type="EMBL" id="THG88933.1"/>
    </source>
</evidence>
<keyword evidence="5 6" id="KW-0472">Membrane</keyword>
<gene>
    <name evidence="8" type="ORF">AJ85_20480</name>
    <name evidence="7" type="ORF">BALCAV_0222275</name>
</gene>
<dbReference type="PANTHER" id="PTHR13353:SF5">
    <property type="entry name" value="TRANSMEMBRANE PROTEIN 19"/>
    <property type="match status" value="1"/>
</dbReference>
<evidence type="ECO:0000256" key="3">
    <source>
        <dbReference type="ARBA" id="ARBA00022692"/>
    </source>
</evidence>
<organism evidence="7 9">
    <name type="scientific">Alkalihalobacillus alcalophilus ATCC 27647 = CGMCC 1.3604</name>
    <dbReference type="NCBI Taxonomy" id="1218173"/>
    <lineage>
        <taxon>Bacteria</taxon>
        <taxon>Bacillati</taxon>
        <taxon>Bacillota</taxon>
        <taxon>Bacilli</taxon>
        <taxon>Bacillales</taxon>
        <taxon>Bacillaceae</taxon>
        <taxon>Alkalihalobacillus</taxon>
    </lineage>
</organism>
<dbReference type="EMBL" id="ALPT02000146">
    <property type="protein sequence ID" value="KGA95487.1"/>
    <property type="molecule type" value="Genomic_DNA"/>
</dbReference>
<reference evidence="7 9" key="1">
    <citation type="journal article" date="2014" name="Genome Announc.">
        <title>Draft Genome Sequence of Bacillus alcalophilus AV1934, a Classic Alkaliphile Isolated from Human Feces in 1934.</title>
        <authorList>
            <person name="Attie O."/>
            <person name="Jayaprakash A."/>
            <person name="Shah H."/>
            <person name="Paulsen I.T."/>
            <person name="Morino M."/>
            <person name="Takahashi Y."/>
            <person name="Narumi I."/>
            <person name="Sachidanandam R."/>
            <person name="Satoh K."/>
            <person name="Ito M."/>
            <person name="Krulwich T.A."/>
        </authorList>
    </citation>
    <scope>NUCLEOTIDE SEQUENCE [LARGE SCALE GENOMIC DNA]</scope>
    <source>
        <strain evidence="7 9">AV1934</strain>
    </source>
</reference>
<feature type="transmembrane region" description="Helical" evidence="6">
    <location>
        <begin position="105"/>
        <end position="127"/>
    </location>
</feature>
<evidence type="ECO:0000256" key="1">
    <source>
        <dbReference type="ARBA" id="ARBA00004141"/>
    </source>
</evidence>
<feature type="transmembrane region" description="Helical" evidence="6">
    <location>
        <begin position="178"/>
        <end position="199"/>
    </location>
</feature>
<evidence type="ECO:0000256" key="2">
    <source>
        <dbReference type="ARBA" id="ARBA00009012"/>
    </source>
</evidence>
<dbReference type="Proteomes" id="UP000297014">
    <property type="component" value="Unassembled WGS sequence"/>
</dbReference>
<feature type="transmembrane region" description="Helical" evidence="6">
    <location>
        <begin position="241"/>
        <end position="260"/>
    </location>
</feature>
<comment type="similarity">
    <text evidence="2">Belongs to the TMEM19 family.</text>
</comment>
<dbReference type="GO" id="GO:0016020">
    <property type="term" value="C:membrane"/>
    <property type="evidence" value="ECO:0007669"/>
    <property type="project" value="UniProtKB-SubCell"/>
</dbReference>
<keyword evidence="4 6" id="KW-1133">Transmembrane helix</keyword>
<feature type="transmembrane region" description="Helical" evidence="6">
    <location>
        <begin position="148"/>
        <end position="172"/>
    </location>
</feature>
<evidence type="ECO:0000313" key="10">
    <source>
        <dbReference type="Proteomes" id="UP000297014"/>
    </source>
</evidence>
<sequence>MIVQFIGVLLLAIMSFWLKKLTLSGAICAVIVGFMISWGLGLNGLLILAAFFISSIVWSSLFKRNKENEVDKKDKARDGLQVLANGGVAALLALFYGIFEIDMFLFAFIVSLAAATSDTWASEIGRLNQKEPIDVLSFQKVKQGTSGAMSLLGTIAAAIGSVFIVLLALLLWGHEFSFSTGLVLLLICAGFFGNLVDTYAGALIQIKYRCPNCETITEKTEHCQQKTVHYKGFYRFNNETINFLCTFSGPVFFFCTLWVAQLN</sequence>
<name>A0A094YPT4_ALKAL</name>
<dbReference type="RefSeq" id="WP_003324612.1">
    <property type="nucleotide sequence ID" value="NZ_ALPT02000146.1"/>
</dbReference>
<reference evidence="8 10" key="2">
    <citation type="submission" date="2014-01" db="EMBL/GenBank/DDBJ databases">
        <title>Draft genome sequencing of Bacillus alcalophilus CGMCC 1.3604.</title>
        <authorList>
            <person name="Yang J."/>
            <person name="Diao L."/>
            <person name="Yang S."/>
        </authorList>
    </citation>
    <scope>NUCLEOTIDE SEQUENCE [LARGE SCALE GENOMIC DNA]</scope>
    <source>
        <strain evidence="8 10">CGMCC 1.3604</strain>
    </source>
</reference>
<evidence type="ECO:0000313" key="9">
    <source>
        <dbReference type="Proteomes" id="UP000002754"/>
    </source>
</evidence>
<dbReference type="OrthoDB" id="9808500at2"/>
<accession>A0A094YPT4</accession>
<evidence type="ECO:0000256" key="4">
    <source>
        <dbReference type="ARBA" id="ARBA00022989"/>
    </source>
</evidence>
<keyword evidence="9" id="KW-1185">Reference proteome</keyword>
<feature type="transmembrane region" description="Helical" evidence="6">
    <location>
        <begin position="21"/>
        <end position="38"/>
    </location>
</feature>
<feature type="transmembrane region" description="Helical" evidence="6">
    <location>
        <begin position="44"/>
        <end position="62"/>
    </location>
</feature>
<evidence type="ECO:0000256" key="6">
    <source>
        <dbReference type="SAM" id="Phobius"/>
    </source>
</evidence>
<evidence type="ECO:0000256" key="5">
    <source>
        <dbReference type="ARBA" id="ARBA00023136"/>
    </source>
</evidence>
<evidence type="ECO:0008006" key="11">
    <source>
        <dbReference type="Google" id="ProtNLM"/>
    </source>
</evidence>
<feature type="transmembrane region" description="Helical" evidence="6">
    <location>
        <begin position="82"/>
        <end position="99"/>
    </location>
</feature>
<evidence type="ECO:0000313" key="7">
    <source>
        <dbReference type="EMBL" id="KGA95487.1"/>
    </source>
</evidence>
<comment type="subcellular location">
    <subcellularLocation>
        <location evidence="1">Membrane</location>
        <topology evidence="1">Multi-pass membrane protein</topology>
    </subcellularLocation>
</comment>
<dbReference type="STRING" id="1218173.BALCAV_0222275"/>
<comment type="caution">
    <text evidence="7">The sequence shown here is derived from an EMBL/GenBank/DDBJ whole genome shotgun (WGS) entry which is preliminary data.</text>
</comment>
<dbReference type="InterPro" id="IPR002794">
    <property type="entry name" value="DUF92_TMEM19"/>
</dbReference>
<dbReference type="PANTHER" id="PTHR13353">
    <property type="entry name" value="TRANSMEMBRANE PROTEIN 19"/>
    <property type="match status" value="1"/>
</dbReference>
<proteinExistence type="inferred from homology"/>
<dbReference type="eggNOG" id="COG1836">
    <property type="taxonomic scope" value="Bacteria"/>
</dbReference>
<dbReference type="EMBL" id="JALP01000289">
    <property type="protein sequence ID" value="THG88933.1"/>
    <property type="molecule type" value="Genomic_DNA"/>
</dbReference>
<dbReference type="Proteomes" id="UP000002754">
    <property type="component" value="Unassembled WGS sequence"/>
</dbReference>
<dbReference type="Pfam" id="PF01940">
    <property type="entry name" value="DUF92"/>
    <property type="match status" value="1"/>
</dbReference>
<keyword evidence="3 6" id="KW-0812">Transmembrane</keyword>
<protein>
    <recommendedName>
        <fullName evidence="11">DUF92 domain-containing protein</fullName>
    </recommendedName>
</protein>